<sequence length="89" mass="10373">MQWFSFLAVYFIVWWLTLFLVLPFGLKTQGEAQEVVPGTVESAPARFRGRRVLFWTTLVSALIYGAWYVLSVRFGYGIDAIPQFFPEFR</sequence>
<evidence type="ECO:0000313" key="3">
    <source>
        <dbReference type="Proteomes" id="UP001595377"/>
    </source>
</evidence>
<keyword evidence="3" id="KW-1185">Reference proteome</keyword>
<dbReference type="InterPro" id="IPR009935">
    <property type="entry name" value="DUF1467"/>
</dbReference>
<dbReference type="Pfam" id="PF07330">
    <property type="entry name" value="DUF1467"/>
    <property type="match status" value="1"/>
</dbReference>
<gene>
    <name evidence="2" type="ORF">ACFOHH_02205</name>
</gene>
<dbReference type="Proteomes" id="UP001595377">
    <property type="component" value="Unassembled WGS sequence"/>
</dbReference>
<reference evidence="3" key="1">
    <citation type="journal article" date="2019" name="Int. J. Syst. Evol. Microbiol.">
        <title>The Global Catalogue of Microorganisms (GCM) 10K type strain sequencing project: providing services to taxonomists for standard genome sequencing and annotation.</title>
        <authorList>
            <consortium name="The Broad Institute Genomics Platform"/>
            <consortium name="The Broad Institute Genome Sequencing Center for Infectious Disease"/>
            <person name="Wu L."/>
            <person name="Ma J."/>
        </authorList>
    </citation>
    <scope>NUCLEOTIDE SEQUENCE [LARGE SCALE GENOMIC DNA]</scope>
    <source>
        <strain evidence="3">KCTC 52677</strain>
    </source>
</reference>
<organism evidence="2 3">
    <name type="scientific">Shinella pollutisoli</name>
    <dbReference type="NCBI Taxonomy" id="2250594"/>
    <lineage>
        <taxon>Bacteria</taxon>
        <taxon>Pseudomonadati</taxon>
        <taxon>Pseudomonadota</taxon>
        <taxon>Alphaproteobacteria</taxon>
        <taxon>Hyphomicrobiales</taxon>
        <taxon>Rhizobiaceae</taxon>
        <taxon>Shinella</taxon>
    </lineage>
</organism>
<keyword evidence="1" id="KW-0812">Transmembrane</keyword>
<name>A0ABV7DB60_9HYPH</name>
<accession>A0ABV7DB60</accession>
<proteinExistence type="predicted"/>
<evidence type="ECO:0000256" key="1">
    <source>
        <dbReference type="SAM" id="Phobius"/>
    </source>
</evidence>
<keyword evidence="1" id="KW-0472">Membrane</keyword>
<dbReference type="EMBL" id="JBHRSP010000002">
    <property type="protein sequence ID" value="MFC3071912.1"/>
    <property type="molecule type" value="Genomic_DNA"/>
</dbReference>
<evidence type="ECO:0000313" key="2">
    <source>
        <dbReference type="EMBL" id="MFC3071912.1"/>
    </source>
</evidence>
<feature type="transmembrane region" description="Helical" evidence="1">
    <location>
        <begin position="6"/>
        <end position="26"/>
    </location>
</feature>
<dbReference type="RefSeq" id="WP_257314070.1">
    <property type="nucleotide sequence ID" value="NZ_JANFDG010000005.1"/>
</dbReference>
<keyword evidence="1" id="KW-1133">Transmembrane helix</keyword>
<feature type="transmembrane region" description="Helical" evidence="1">
    <location>
        <begin position="52"/>
        <end position="70"/>
    </location>
</feature>
<comment type="caution">
    <text evidence="2">The sequence shown here is derived from an EMBL/GenBank/DDBJ whole genome shotgun (WGS) entry which is preliminary data.</text>
</comment>
<protein>
    <submittedName>
        <fullName evidence="2">DUF1467 family protein</fullName>
    </submittedName>
</protein>